<feature type="region of interest" description="Disordered" evidence="1">
    <location>
        <begin position="108"/>
        <end position="127"/>
    </location>
</feature>
<dbReference type="EMBL" id="GGFL01015909">
    <property type="protein sequence ID" value="MBW80087.1"/>
    <property type="molecule type" value="Transcribed_RNA"/>
</dbReference>
<evidence type="ECO:0000313" key="2">
    <source>
        <dbReference type="EMBL" id="MBW80087.1"/>
    </source>
</evidence>
<protein>
    <submittedName>
        <fullName evidence="2">Putative secreted protein</fullName>
    </submittedName>
</protein>
<name>A0A2M4DRA5_ANODA</name>
<evidence type="ECO:0000256" key="1">
    <source>
        <dbReference type="SAM" id="MobiDB-lite"/>
    </source>
</evidence>
<dbReference type="AlphaFoldDB" id="A0A2M4DRA5"/>
<sequence length="127" mass="13093">MAGRAAFDAAAAAAAALAVAARLDFGGRPRRRTTGCDDGAGFRGVFCVCLGGGTGVTPVVRALMATVSQFDFFVPCFATPFPCSALENAEQRESRLLLLLSLLVPAPLAPPPPAAPPTDKANEELDF</sequence>
<proteinExistence type="predicted"/>
<reference evidence="2" key="1">
    <citation type="submission" date="2018-01" db="EMBL/GenBank/DDBJ databases">
        <title>An insight into the sialome of Amazonian anophelines.</title>
        <authorList>
            <person name="Ribeiro J.M."/>
            <person name="Scarpassa V."/>
            <person name="Calvo E."/>
        </authorList>
    </citation>
    <scope>NUCLEOTIDE SEQUENCE</scope>
</reference>
<organism evidence="2">
    <name type="scientific">Anopheles darlingi</name>
    <name type="common">Mosquito</name>
    <dbReference type="NCBI Taxonomy" id="43151"/>
    <lineage>
        <taxon>Eukaryota</taxon>
        <taxon>Metazoa</taxon>
        <taxon>Ecdysozoa</taxon>
        <taxon>Arthropoda</taxon>
        <taxon>Hexapoda</taxon>
        <taxon>Insecta</taxon>
        <taxon>Pterygota</taxon>
        <taxon>Neoptera</taxon>
        <taxon>Endopterygota</taxon>
        <taxon>Diptera</taxon>
        <taxon>Nematocera</taxon>
        <taxon>Culicoidea</taxon>
        <taxon>Culicidae</taxon>
        <taxon>Anophelinae</taxon>
        <taxon>Anopheles</taxon>
    </lineage>
</organism>
<accession>A0A2M4DRA5</accession>